<dbReference type="EMBL" id="JACJKU010000052">
    <property type="protein sequence ID" value="MBM6940971.1"/>
    <property type="molecule type" value="Genomic_DNA"/>
</dbReference>
<name>A0ABS2GYM2_9LACO</name>
<dbReference type="Pfam" id="PF02645">
    <property type="entry name" value="DegV"/>
    <property type="match status" value="1"/>
</dbReference>
<dbReference type="InterPro" id="IPR050270">
    <property type="entry name" value="DegV_domain_contain"/>
</dbReference>
<proteinExistence type="predicted"/>
<accession>A0ABS2GYM2</accession>
<dbReference type="Gene3D" id="3.40.50.10170">
    <property type="match status" value="1"/>
</dbReference>
<dbReference type="PANTHER" id="PTHR33434:SF8">
    <property type="entry name" value="DEGV DOMAIN-CONTAINING PROTEIN SPR1019"/>
    <property type="match status" value="1"/>
</dbReference>
<dbReference type="NCBIfam" id="TIGR00762">
    <property type="entry name" value="DegV"/>
    <property type="match status" value="1"/>
</dbReference>
<dbReference type="InterPro" id="IPR003797">
    <property type="entry name" value="DegV"/>
</dbReference>
<dbReference type="SUPFAM" id="SSF82549">
    <property type="entry name" value="DAK1/DegV-like"/>
    <property type="match status" value="1"/>
</dbReference>
<protein>
    <submittedName>
        <fullName evidence="2">DegV family protein</fullName>
    </submittedName>
</protein>
<gene>
    <name evidence="2" type="ORF">H5975_05720</name>
</gene>
<dbReference type="PANTHER" id="PTHR33434">
    <property type="entry name" value="DEGV DOMAIN-CONTAINING PROTEIN DR_1986-RELATED"/>
    <property type="match status" value="1"/>
</dbReference>
<dbReference type="Gene3D" id="3.30.1180.10">
    <property type="match status" value="1"/>
</dbReference>
<evidence type="ECO:0000313" key="3">
    <source>
        <dbReference type="Proteomes" id="UP000785625"/>
    </source>
</evidence>
<comment type="caution">
    <text evidence="2">The sequence shown here is derived from an EMBL/GenBank/DDBJ whole genome shotgun (WGS) entry which is preliminary data.</text>
</comment>
<reference evidence="2 3" key="1">
    <citation type="journal article" date="2021" name="Sci. Rep.">
        <title>The distribution of antibiotic resistance genes in chicken gut microbiota commensals.</title>
        <authorList>
            <person name="Juricova H."/>
            <person name="Matiasovicova J."/>
            <person name="Kubasova T."/>
            <person name="Cejkova D."/>
            <person name="Rychlik I."/>
        </authorList>
    </citation>
    <scope>NUCLEOTIDE SEQUENCE [LARGE SCALE GENOMIC DNA]</scope>
    <source>
        <strain evidence="2 3">An574</strain>
    </source>
</reference>
<evidence type="ECO:0000313" key="2">
    <source>
        <dbReference type="EMBL" id="MBM6940971.1"/>
    </source>
</evidence>
<sequence length="280" mass="30693">MSKIKIVCDSSAGLTEEEIKKYDITIVPLTVMIDGTVYTERETITNDQFPGMMEKAKSLPKTSQPPIGKFVEAFDKLGADGSQVLCVCMMESISGTVHAAEQAANMSSTDVTVVDSHTTDRCMAFQIIEAAKVIENGGSVEDAVAKMQDVFSKSKLFLAIDKLDNLVAGGRVNRFAGTLSKLLNIKVMLEIKDGEITIDSKGRGTKYIHKTWERILKQMADGPKVKAIGISDVQATKEVAWLKERLEKLFPDIDIVVRETVPIIATHTGMGANSLHYYTE</sequence>
<dbReference type="RefSeq" id="WP_204785251.1">
    <property type="nucleotide sequence ID" value="NZ_JACJKU010000052.1"/>
</dbReference>
<keyword evidence="3" id="KW-1185">Reference proteome</keyword>
<keyword evidence="1" id="KW-0446">Lipid-binding</keyword>
<organism evidence="2 3">
    <name type="scientific">Limosilactobacillus coleohominis</name>
    <dbReference type="NCBI Taxonomy" id="181675"/>
    <lineage>
        <taxon>Bacteria</taxon>
        <taxon>Bacillati</taxon>
        <taxon>Bacillota</taxon>
        <taxon>Bacilli</taxon>
        <taxon>Lactobacillales</taxon>
        <taxon>Lactobacillaceae</taxon>
        <taxon>Limosilactobacillus</taxon>
    </lineage>
</organism>
<dbReference type="PROSITE" id="PS51482">
    <property type="entry name" value="DEGV"/>
    <property type="match status" value="1"/>
</dbReference>
<evidence type="ECO:0000256" key="1">
    <source>
        <dbReference type="ARBA" id="ARBA00023121"/>
    </source>
</evidence>
<dbReference type="InterPro" id="IPR043168">
    <property type="entry name" value="DegV_C"/>
</dbReference>
<dbReference type="Proteomes" id="UP000785625">
    <property type="component" value="Unassembled WGS sequence"/>
</dbReference>